<sequence length="96" mass="10770">MSRTIIDDTTLQHLGECFRIVQMIEELRGEPFMSITLHSYDASIRGQEHAITIEGCRPAPEPCHVGALESYEAQYYGRSLGECLEQAVAAKKARDE</sequence>
<accession>A0A0F9FID2</accession>
<organism evidence="1">
    <name type="scientific">marine sediment metagenome</name>
    <dbReference type="NCBI Taxonomy" id="412755"/>
    <lineage>
        <taxon>unclassified sequences</taxon>
        <taxon>metagenomes</taxon>
        <taxon>ecological metagenomes</taxon>
    </lineage>
</organism>
<proteinExistence type="predicted"/>
<gene>
    <name evidence="1" type="ORF">LCGC14_2239680</name>
</gene>
<protein>
    <submittedName>
        <fullName evidence="1">Uncharacterized protein</fullName>
    </submittedName>
</protein>
<reference evidence="1" key="1">
    <citation type="journal article" date="2015" name="Nature">
        <title>Complex archaea that bridge the gap between prokaryotes and eukaryotes.</title>
        <authorList>
            <person name="Spang A."/>
            <person name="Saw J.H."/>
            <person name="Jorgensen S.L."/>
            <person name="Zaremba-Niedzwiedzka K."/>
            <person name="Martijn J."/>
            <person name="Lind A.E."/>
            <person name="van Eijk R."/>
            <person name="Schleper C."/>
            <person name="Guy L."/>
            <person name="Ettema T.J."/>
        </authorList>
    </citation>
    <scope>NUCLEOTIDE SEQUENCE</scope>
</reference>
<dbReference type="AlphaFoldDB" id="A0A0F9FID2"/>
<comment type="caution">
    <text evidence="1">The sequence shown here is derived from an EMBL/GenBank/DDBJ whole genome shotgun (WGS) entry which is preliminary data.</text>
</comment>
<dbReference type="EMBL" id="LAZR01030306">
    <property type="protein sequence ID" value="KKL57010.1"/>
    <property type="molecule type" value="Genomic_DNA"/>
</dbReference>
<evidence type="ECO:0000313" key="1">
    <source>
        <dbReference type="EMBL" id="KKL57010.1"/>
    </source>
</evidence>
<name>A0A0F9FID2_9ZZZZ</name>